<keyword evidence="1 6" id="KW-0285">Flavoprotein</keyword>
<dbReference type="PANTHER" id="PTHR30011">
    <property type="entry name" value="ALKANESULFONATE MONOOXYGENASE-RELATED"/>
    <property type="match status" value="1"/>
</dbReference>
<feature type="binding site" evidence="6">
    <location>
        <position position="154"/>
    </location>
    <ligand>
        <name>FMN</name>
        <dbReference type="ChEBI" id="CHEBI:58210"/>
    </ligand>
</feature>
<dbReference type="EMBL" id="CP041040">
    <property type="protein sequence ID" value="QDE33937.1"/>
    <property type="molecule type" value="Genomic_DNA"/>
</dbReference>
<evidence type="ECO:0000256" key="2">
    <source>
        <dbReference type="ARBA" id="ARBA00022643"/>
    </source>
</evidence>
<dbReference type="InterPro" id="IPR016215">
    <property type="entry name" value="NTA_MOA"/>
</dbReference>
<dbReference type="Proteomes" id="UP000316125">
    <property type="component" value="Chromosome"/>
</dbReference>
<dbReference type="NCBIfam" id="TIGR03860">
    <property type="entry name" value="FMN_nitrolo"/>
    <property type="match status" value="1"/>
</dbReference>
<dbReference type="InterPro" id="IPR011251">
    <property type="entry name" value="Luciferase-like_dom"/>
</dbReference>
<feature type="region of interest" description="Disordered" evidence="7">
    <location>
        <begin position="480"/>
        <end position="502"/>
    </location>
</feature>
<dbReference type="Pfam" id="PF00296">
    <property type="entry name" value="Bac_luciferase"/>
    <property type="match status" value="1"/>
</dbReference>
<dbReference type="PANTHER" id="PTHR30011:SF16">
    <property type="entry name" value="C2H2 FINGER DOMAIN TRANSCRIPTION FACTOR (EUROFUNG)-RELATED"/>
    <property type="match status" value="1"/>
</dbReference>
<feature type="domain" description="Luciferase-like" evidence="8">
    <location>
        <begin position="28"/>
        <end position="389"/>
    </location>
</feature>
<evidence type="ECO:0000313" key="10">
    <source>
        <dbReference type="Proteomes" id="UP000316125"/>
    </source>
</evidence>
<protein>
    <submittedName>
        <fullName evidence="9">LLM class flavin-dependent oxidoreductase</fullName>
    </submittedName>
</protein>
<dbReference type="Gene3D" id="3.20.20.30">
    <property type="entry name" value="Luciferase-like domain"/>
    <property type="match status" value="1"/>
</dbReference>
<evidence type="ECO:0000256" key="4">
    <source>
        <dbReference type="ARBA" id="ARBA00023033"/>
    </source>
</evidence>
<reference evidence="9 10" key="1">
    <citation type="submission" date="2019-06" db="EMBL/GenBank/DDBJ databases">
        <title>Complete genome of Microbacterium foliorum M2.</title>
        <authorList>
            <person name="Cao G."/>
        </authorList>
    </citation>
    <scope>NUCLEOTIDE SEQUENCE [LARGE SCALE GENOMIC DNA]</scope>
    <source>
        <strain evidence="9 10">M2</strain>
    </source>
</reference>
<dbReference type="GO" id="GO:0004497">
    <property type="term" value="F:monooxygenase activity"/>
    <property type="evidence" value="ECO:0007669"/>
    <property type="project" value="UniProtKB-KW"/>
</dbReference>
<dbReference type="SUPFAM" id="SSF51679">
    <property type="entry name" value="Bacterial luciferase-like"/>
    <property type="match status" value="1"/>
</dbReference>
<evidence type="ECO:0000256" key="1">
    <source>
        <dbReference type="ARBA" id="ARBA00022630"/>
    </source>
</evidence>
<name>A0A4Y5YMC7_9MICO</name>
<feature type="binding site" evidence="6">
    <location>
        <position position="230"/>
    </location>
    <ligand>
        <name>FMN</name>
        <dbReference type="ChEBI" id="CHEBI:58210"/>
    </ligand>
</feature>
<dbReference type="FunFam" id="3.20.20.30:FF:000008">
    <property type="entry name" value="Xenobiotic compound monooxygenase A subunit"/>
    <property type="match status" value="1"/>
</dbReference>
<keyword evidence="2 6" id="KW-0288">FMN</keyword>
<evidence type="ECO:0000256" key="5">
    <source>
        <dbReference type="ARBA" id="ARBA00033748"/>
    </source>
</evidence>
<dbReference type="CDD" id="cd01095">
    <property type="entry name" value="Nitrilotriacetate_monoxgenase"/>
    <property type="match status" value="1"/>
</dbReference>
<dbReference type="OrthoDB" id="3265338at2"/>
<dbReference type="GO" id="GO:0016705">
    <property type="term" value="F:oxidoreductase activity, acting on paired donors, with incorporation or reduction of molecular oxygen"/>
    <property type="evidence" value="ECO:0007669"/>
    <property type="project" value="InterPro"/>
</dbReference>
<comment type="similarity">
    <text evidence="5">Belongs to the NtaA/SnaA/DszA monooxygenase family.</text>
</comment>
<feature type="binding site" evidence="6">
    <location>
        <position position="158"/>
    </location>
    <ligand>
        <name>FMN</name>
        <dbReference type="ChEBI" id="CHEBI:58210"/>
    </ligand>
</feature>
<evidence type="ECO:0000313" key="9">
    <source>
        <dbReference type="EMBL" id="QDE33937.1"/>
    </source>
</evidence>
<dbReference type="RefSeq" id="WP_140036220.1">
    <property type="nucleotide sequence ID" value="NZ_CP041040.1"/>
</dbReference>
<evidence type="ECO:0000256" key="7">
    <source>
        <dbReference type="SAM" id="MobiDB-lite"/>
    </source>
</evidence>
<evidence type="ECO:0000259" key="8">
    <source>
        <dbReference type="Pfam" id="PF00296"/>
    </source>
</evidence>
<gene>
    <name evidence="9" type="ORF">FIV50_03535</name>
</gene>
<sequence length="502" mass="54939">MSRRIILNAFDMTCVTHQAPGLWRHPDNQADRYHDLDYWVDLAKTLERGRFDAIFIADVLGTYDVYRDSAATALGDATQVPLGDPVVQISAMAHATEHLGFGVTVATTYEQPYALARRFSTLDHFTRGRVGWNVVTSYLDSAARNLGLDALIAHDDRYQIAEEFLDVTYKLWEGSWEDDAVLRDRESGVFADAARVHPIGHEGRHYRVPGIHLAEPSPQRTPVIFQAGASPRGRQFAAKHGEAIFINGLRPEATRPVTDDIRDRAEALGRPRDSVKILTLVTVVVAATDEEAQAKLDDYRRYVSVEGALALYAGWTGLDLSQYDPDVPLEYVDTDAGRSALSVFTKADPDRKWTPRDIAHYVGIGGIGPVIVGSPQTVADELERWIEVGGVDGFNIAYVVTPASFEDIVDHLVPELRLRGRTWDDYPEGTLRGRLSGDGSAVVPEWHPAHAYRGAYEGAASALDGTLGGPLVDAAAGVTDPAAADSAEPDDLTELTEKEGAR</sequence>
<dbReference type="PIRSF" id="PIRSF000337">
    <property type="entry name" value="NTA_MOA"/>
    <property type="match status" value="1"/>
</dbReference>
<keyword evidence="3" id="KW-0560">Oxidoreductase</keyword>
<keyword evidence="4" id="KW-0503">Monooxygenase</keyword>
<proteinExistence type="inferred from homology"/>
<accession>A0A4Y5YMC7</accession>
<organism evidence="9 10">
    <name type="scientific">Microbacterium foliorum</name>
    <dbReference type="NCBI Taxonomy" id="104336"/>
    <lineage>
        <taxon>Bacteria</taxon>
        <taxon>Bacillati</taxon>
        <taxon>Actinomycetota</taxon>
        <taxon>Actinomycetes</taxon>
        <taxon>Micrococcales</taxon>
        <taxon>Microbacteriaceae</taxon>
        <taxon>Microbacterium</taxon>
    </lineage>
</organism>
<evidence type="ECO:0000256" key="3">
    <source>
        <dbReference type="ARBA" id="ARBA00023002"/>
    </source>
</evidence>
<dbReference type="AlphaFoldDB" id="A0A4Y5YMC7"/>
<dbReference type="InterPro" id="IPR036661">
    <property type="entry name" value="Luciferase-like_sf"/>
</dbReference>
<dbReference type="InterPro" id="IPR051260">
    <property type="entry name" value="Diverse_substr_monoxygenases"/>
</dbReference>
<feature type="binding site" evidence="6">
    <location>
        <position position="58"/>
    </location>
    <ligand>
        <name>FMN</name>
        <dbReference type="ChEBI" id="CHEBI:58210"/>
    </ligand>
</feature>
<evidence type="ECO:0000256" key="6">
    <source>
        <dbReference type="PIRSR" id="PIRSR000337-1"/>
    </source>
</evidence>
<feature type="binding site" evidence="6">
    <location>
        <position position="104"/>
    </location>
    <ligand>
        <name>FMN</name>
        <dbReference type="ChEBI" id="CHEBI:58210"/>
    </ligand>
</feature>